<proteinExistence type="inferred from homology"/>
<keyword evidence="8" id="KW-1185">Reference proteome</keyword>
<dbReference type="FunFam" id="3.40.50.720:FF:000022">
    <property type="entry name" value="Cinnamyl alcohol dehydrogenase"/>
    <property type="match status" value="1"/>
</dbReference>
<evidence type="ECO:0000256" key="3">
    <source>
        <dbReference type="ARBA" id="ARBA00022833"/>
    </source>
</evidence>
<dbReference type="GO" id="GO:0008106">
    <property type="term" value="F:alcohol dehydrogenase (NADP+) activity"/>
    <property type="evidence" value="ECO:0007669"/>
    <property type="project" value="UniProtKB-ARBA"/>
</dbReference>
<protein>
    <submittedName>
        <fullName evidence="7">Alcohol dehydrogenase</fullName>
    </submittedName>
</protein>
<organism evidence="7 8">
    <name type="scientific">Nonlabens marinus S1-08</name>
    <dbReference type="NCBI Taxonomy" id="1454201"/>
    <lineage>
        <taxon>Bacteria</taxon>
        <taxon>Pseudomonadati</taxon>
        <taxon>Bacteroidota</taxon>
        <taxon>Flavobacteriia</taxon>
        <taxon>Flavobacteriales</taxon>
        <taxon>Flavobacteriaceae</taxon>
        <taxon>Nonlabens</taxon>
    </lineage>
</organism>
<dbReference type="Gene3D" id="3.40.50.720">
    <property type="entry name" value="NAD(P)-binding Rossmann-like Domain"/>
    <property type="match status" value="1"/>
</dbReference>
<evidence type="ECO:0000313" key="8">
    <source>
        <dbReference type="Proteomes" id="UP000031760"/>
    </source>
</evidence>
<dbReference type="Proteomes" id="UP000031760">
    <property type="component" value="Chromosome"/>
</dbReference>
<dbReference type="PANTHER" id="PTHR42683">
    <property type="entry name" value="ALDEHYDE REDUCTASE"/>
    <property type="match status" value="1"/>
</dbReference>
<evidence type="ECO:0000313" key="7">
    <source>
        <dbReference type="EMBL" id="BAO55975.1"/>
    </source>
</evidence>
<dbReference type="Pfam" id="PF08240">
    <property type="entry name" value="ADH_N"/>
    <property type="match status" value="1"/>
</dbReference>
<dbReference type="CDD" id="cd05283">
    <property type="entry name" value="CAD1"/>
    <property type="match status" value="1"/>
</dbReference>
<dbReference type="HOGENOM" id="CLU_026673_20_2_10"/>
<comment type="cofactor">
    <cofactor evidence="1 5">
        <name>Zn(2+)</name>
        <dbReference type="ChEBI" id="CHEBI:29105"/>
    </cofactor>
</comment>
<dbReference type="STRING" id="1454201.NMS_1966"/>
<dbReference type="GO" id="GO:0008270">
    <property type="term" value="F:zinc ion binding"/>
    <property type="evidence" value="ECO:0007669"/>
    <property type="project" value="InterPro"/>
</dbReference>
<name>W8VS30_9FLAO</name>
<dbReference type="Gene3D" id="3.90.180.10">
    <property type="entry name" value="Medium-chain alcohol dehydrogenases, catalytic domain"/>
    <property type="match status" value="1"/>
</dbReference>
<dbReference type="RefSeq" id="WP_052476879.1">
    <property type="nucleotide sequence ID" value="NZ_AP014548.1"/>
</dbReference>
<dbReference type="SUPFAM" id="SSF50129">
    <property type="entry name" value="GroES-like"/>
    <property type="match status" value="1"/>
</dbReference>
<sequence length="362" mass="39553">MKADIHYKESTFTVKGYGAKDENNTTLKEMDVERPMIKEDEVIIETLYSGVCHSDIHQVHNDWENTRYPCVPGHEVIGKIVNAGSKVTKFKEGDIVGVGCMIDSCQACPQCKNDQEQFCTGPHGPTMTYNGYFADPESDFNTYGGYASHLVSNQDFLIKIPDTLDIKAAAPILCAGVTTYSPLKHWGVKKGDQVAVVGIGGLGHMGVQLAKAMGAKVTAITTEKSKTDDVKALGADHVLLSTDDKAMEEHAMKFDFILITIPSAFDVNPYISLIAPRGSLVTVGLLGAYESPTNNMEVAKYARSIGGSIIGGIKETQDVMNFCAKHGILPEVEMIGIEQINDAFQKVKEEDVRFRYVIDMKS</sequence>
<dbReference type="InterPro" id="IPR047109">
    <property type="entry name" value="CAD-like"/>
</dbReference>
<dbReference type="SMART" id="SM00829">
    <property type="entry name" value="PKS_ER"/>
    <property type="match status" value="1"/>
</dbReference>
<dbReference type="PROSITE" id="PS00059">
    <property type="entry name" value="ADH_ZINC"/>
    <property type="match status" value="1"/>
</dbReference>
<dbReference type="InterPro" id="IPR020843">
    <property type="entry name" value="ER"/>
</dbReference>
<dbReference type="Pfam" id="PF00107">
    <property type="entry name" value="ADH_zinc_N"/>
    <property type="match status" value="1"/>
</dbReference>
<dbReference type="InterPro" id="IPR013154">
    <property type="entry name" value="ADH-like_N"/>
</dbReference>
<dbReference type="InterPro" id="IPR036291">
    <property type="entry name" value="NAD(P)-bd_dom_sf"/>
</dbReference>
<evidence type="ECO:0000256" key="2">
    <source>
        <dbReference type="ARBA" id="ARBA00022723"/>
    </source>
</evidence>
<dbReference type="InterPro" id="IPR013149">
    <property type="entry name" value="ADH-like_C"/>
</dbReference>
<accession>W8VS30</accession>
<dbReference type="AlphaFoldDB" id="W8VS30"/>
<comment type="similarity">
    <text evidence="5">Belongs to the zinc-containing alcohol dehydrogenase family.</text>
</comment>
<dbReference type="InterPro" id="IPR011032">
    <property type="entry name" value="GroES-like_sf"/>
</dbReference>
<dbReference type="InterPro" id="IPR002328">
    <property type="entry name" value="ADH_Zn_CS"/>
</dbReference>
<keyword evidence="3 5" id="KW-0862">Zinc</keyword>
<keyword evidence="4" id="KW-0560">Oxidoreductase</keyword>
<dbReference type="KEGG" id="nmf:NMS_1966"/>
<evidence type="ECO:0000256" key="4">
    <source>
        <dbReference type="ARBA" id="ARBA00023002"/>
    </source>
</evidence>
<evidence type="ECO:0000256" key="5">
    <source>
        <dbReference type="RuleBase" id="RU361277"/>
    </source>
</evidence>
<reference evidence="7 8" key="1">
    <citation type="journal article" date="2014" name="Proc. Natl. Acad. Sci. U.S.A.">
        <title>Functional characterization of flavobacteria rhodopsins reveals a unique class of light-driven chloride pump in bacteria.</title>
        <authorList>
            <person name="Yoshizawa S."/>
            <person name="Kumagai Y."/>
            <person name="Kim H."/>
            <person name="Ogura Y."/>
            <person name="Hayashi T."/>
            <person name="Iwasaki W."/>
            <person name="DeLong E.F."/>
            <person name="Kogure K."/>
        </authorList>
    </citation>
    <scope>NUCLEOTIDE SEQUENCE [LARGE SCALE GENOMIC DNA]</scope>
    <source>
        <strain evidence="7 8">S1-08</strain>
    </source>
</reference>
<evidence type="ECO:0000259" key="6">
    <source>
        <dbReference type="SMART" id="SM00829"/>
    </source>
</evidence>
<dbReference type="EMBL" id="AP014548">
    <property type="protein sequence ID" value="BAO55975.1"/>
    <property type="molecule type" value="Genomic_DNA"/>
</dbReference>
<dbReference type="SUPFAM" id="SSF51735">
    <property type="entry name" value="NAD(P)-binding Rossmann-fold domains"/>
    <property type="match status" value="1"/>
</dbReference>
<evidence type="ECO:0000256" key="1">
    <source>
        <dbReference type="ARBA" id="ARBA00001947"/>
    </source>
</evidence>
<feature type="domain" description="Enoyl reductase (ER)" evidence="6">
    <location>
        <begin position="20"/>
        <end position="358"/>
    </location>
</feature>
<dbReference type="OrthoDB" id="9806940at2"/>
<gene>
    <name evidence="7" type="ORF">NMS_1966</name>
</gene>
<keyword evidence="2 5" id="KW-0479">Metal-binding</keyword>